<keyword evidence="5 10" id="KW-0812">Transmembrane</keyword>
<dbReference type="RefSeq" id="WP_380970072.1">
    <property type="nucleotide sequence ID" value="NZ_JBHTCO010000045.1"/>
</dbReference>
<dbReference type="EMBL" id="JBHTCO010000045">
    <property type="protein sequence ID" value="MFC7395455.1"/>
    <property type="molecule type" value="Genomic_DNA"/>
</dbReference>
<keyword evidence="4" id="KW-1003">Cell membrane</keyword>
<feature type="transmembrane region" description="Helical" evidence="10">
    <location>
        <begin position="76"/>
        <end position="95"/>
    </location>
</feature>
<dbReference type="InterPro" id="IPR047984">
    <property type="entry name" value="XylE-like"/>
</dbReference>
<keyword evidence="3 8" id="KW-0813">Transport</keyword>
<dbReference type="InterPro" id="IPR020846">
    <property type="entry name" value="MFS_dom"/>
</dbReference>
<dbReference type="InterPro" id="IPR050814">
    <property type="entry name" value="Myo-inositol_Transporter"/>
</dbReference>
<feature type="transmembrane region" description="Helical" evidence="10">
    <location>
        <begin position="276"/>
        <end position="298"/>
    </location>
</feature>
<evidence type="ECO:0000256" key="7">
    <source>
        <dbReference type="ARBA" id="ARBA00023136"/>
    </source>
</evidence>
<reference evidence="13" key="1">
    <citation type="journal article" date="2019" name="Int. J. Syst. Evol. Microbiol.">
        <title>The Global Catalogue of Microorganisms (GCM) 10K type strain sequencing project: providing services to taxonomists for standard genome sequencing and annotation.</title>
        <authorList>
            <consortium name="The Broad Institute Genomics Platform"/>
            <consortium name="The Broad Institute Genome Sequencing Center for Infectious Disease"/>
            <person name="Wu L."/>
            <person name="Ma J."/>
        </authorList>
    </citation>
    <scope>NUCLEOTIDE SEQUENCE [LARGE SCALE GENOMIC DNA]</scope>
    <source>
        <strain evidence="13">CGMCC 1.16305</strain>
    </source>
</reference>
<evidence type="ECO:0000313" key="13">
    <source>
        <dbReference type="Proteomes" id="UP001596505"/>
    </source>
</evidence>
<feature type="transmembrane region" description="Helical" evidence="10">
    <location>
        <begin position="101"/>
        <end position="122"/>
    </location>
</feature>
<evidence type="ECO:0000256" key="6">
    <source>
        <dbReference type="ARBA" id="ARBA00022989"/>
    </source>
</evidence>
<dbReference type="InterPro" id="IPR036259">
    <property type="entry name" value="MFS_trans_sf"/>
</dbReference>
<evidence type="ECO:0000256" key="4">
    <source>
        <dbReference type="ARBA" id="ARBA00022475"/>
    </source>
</evidence>
<evidence type="ECO:0000256" key="5">
    <source>
        <dbReference type="ARBA" id="ARBA00022692"/>
    </source>
</evidence>
<keyword evidence="13" id="KW-1185">Reference proteome</keyword>
<keyword evidence="7 10" id="KW-0472">Membrane</keyword>
<evidence type="ECO:0000256" key="3">
    <source>
        <dbReference type="ARBA" id="ARBA00022448"/>
    </source>
</evidence>
<evidence type="ECO:0000313" key="12">
    <source>
        <dbReference type="EMBL" id="MFC7395455.1"/>
    </source>
</evidence>
<feature type="transmembrane region" description="Helical" evidence="10">
    <location>
        <begin position="403"/>
        <end position="425"/>
    </location>
</feature>
<feature type="domain" description="Major facilitator superfamily (MFS) profile" evidence="11">
    <location>
        <begin position="10"/>
        <end position="429"/>
    </location>
</feature>
<feature type="transmembrane region" description="Helical" evidence="10">
    <location>
        <begin position="47"/>
        <end position="64"/>
    </location>
</feature>
<proteinExistence type="inferred from homology"/>
<dbReference type="PROSITE" id="PS00216">
    <property type="entry name" value="SUGAR_TRANSPORT_1"/>
    <property type="match status" value="2"/>
</dbReference>
<dbReference type="PROSITE" id="PS50850">
    <property type="entry name" value="MFS"/>
    <property type="match status" value="1"/>
</dbReference>
<feature type="coiled-coil region" evidence="9">
    <location>
        <begin position="195"/>
        <end position="225"/>
    </location>
</feature>
<feature type="transmembrane region" description="Helical" evidence="10">
    <location>
        <begin position="310"/>
        <end position="332"/>
    </location>
</feature>
<keyword evidence="6 10" id="KW-1133">Transmembrane helix</keyword>
<protein>
    <submittedName>
        <fullName evidence="12">Sugar porter family MFS transporter</fullName>
    </submittedName>
</protein>
<dbReference type="PANTHER" id="PTHR48020">
    <property type="entry name" value="PROTON MYO-INOSITOL COTRANSPORTER"/>
    <property type="match status" value="1"/>
</dbReference>
<evidence type="ECO:0000256" key="8">
    <source>
        <dbReference type="RuleBase" id="RU003346"/>
    </source>
</evidence>
<name>A0ABW2Q378_9BACL</name>
<dbReference type="NCBIfam" id="TIGR00879">
    <property type="entry name" value="SP"/>
    <property type="match status" value="1"/>
</dbReference>
<evidence type="ECO:0000256" key="9">
    <source>
        <dbReference type="SAM" id="Coils"/>
    </source>
</evidence>
<evidence type="ECO:0000256" key="10">
    <source>
        <dbReference type="SAM" id="Phobius"/>
    </source>
</evidence>
<dbReference type="Pfam" id="PF00083">
    <property type="entry name" value="Sugar_tr"/>
    <property type="match status" value="1"/>
</dbReference>
<comment type="similarity">
    <text evidence="2 8">Belongs to the major facilitator superfamily. Sugar transporter (TC 2.A.1.1) family.</text>
</comment>
<dbReference type="PROSITE" id="PS00217">
    <property type="entry name" value="SUGAR_TRANSPORT_2"/>
    <property type="match status" value="1"/>
</dbReference>
<dbReference type="PANTHER" id="PTHR48020:SF12">
    <property type="entry name" value="PROTON MYO-INOSITOL COTRANSPORTER"/>
    <property type="match status" value="1"/>
</dbReference>
<keyword evidence="9" id="KW-0175">Coiled coil</keyword>
<dbReference type="CDD" id="cd17359">
    <property type="entry name" value="MFS_XylE_like"/>
    <property type="match status" value="1"/>
</dbReference>
<organism evidence="12 13">
    <name type="scientific">Scopulibacillus cellulosilyticus</name>
    <dbReference type="NCBI Taxonomy" id="2665665"/>
    <lineage>
        <taxon>Bacteria</taxon>
        <taxon>Bacillati</taxon>
        <taxon>Bacillota</taxon>
        <taxon>Bacilli</taxon>
        <taxon>Bacillales</taxon>
        <taxon>Sporolactobacillaceae</taxon>
        <taxon>Scopulibacillus</taxon>
    </lineage>
</organism>
<feature type="transmembrane region" description="Helical" evidence="10">
    <location>
        <begin position="134"/>
        <end position="156"/>
    </location>
</feature>
<sequence length="447" mass="48122">MYGKTNKGLIYFFGALGGMLYGYDTGVISGALLFIQKDIPLNSFMQGFVVSALLIGAIVGAGLSGPLSDQWGRRRVVLLISIVYIIGALGASFSPNATMLVISRIVIGLAVGGSTALVPVYLAEMAPTNIRGSLGSLNQLMITIGILVAYIINYAFTPIDGWRWMLGLAVVPAVGLLIGVAFMPESPRWLLKKNRENEAREVMKLTREDNEIESEILEIKEAEKDQESAWSLLKSRWVRPMLIVGIVLAIFQQIIGINAIIYYAPTIFNHAGLGSSASILGTVGIGVVNVLLTLVAIAVIDKLGRKKLMLWGNVGMVISLVVIACILASAGLSASTAWVTVIFLGLFIVFFAATWGPAVWVILPELFPLKARGAGTGITTLFLSLGNLVVSFLFPILLDAIGIVPLFFIFAVIGVLAFIFVAIFVPETKGRSLEEIEQDLRKKFASK</sequence>
<dbReference type="Proteomes" id="UP001596505">
    <property type="component" value="Unassembled WGS sequence"/>
</dbReference>
<comment type="subcellular location">
    <subcellularLocation>
        <location evidence="1">Cell membrane</location>
        <topology evidence="1">Multi-pass membrane protein</topology>
    </subcellularLocation>
</comment>
<accession>A0ABW2Q378</accession>
<evidence type="ECO:0000256" key="2">
    <source>
        <dbReference type="ARBA" id="ARBA00010992"/>
    </source>
</evidence>
<dbReference type="SUPFAM" id="SSF103473">
    <property type="entry name" value="MFS general substrate transporter"/>
    <property type="match status" value="1"/>
</dbReference>
<dbReference type="Gene3D" id="1.20.1250.20">
    <property type="entry name" value="MFS general substrate transporter like domains"/>
    <property type="match status" value="1"/>
</dbReference>
<evidence type="ECO:0000259" key="11">
    <source>
        <dbReference type="PROSITE" id="PS50850"/>
    </source>
</evidence>
<dbReference type="InterPro" id="IPR003663">
    <property type="entry name" value="Sugar/inositol_transpt"/>
</dbReference>
<feature type="transmembrane region" description="Helical" evidence="10">
    <location>
        <begin position="338"/>
        <end position="363"/>
    </location>
</feature>
<feature type="transmembrane region" description="Helical" evidence="10">
    <location>
        <begin position="9"/>
        <end position="35"/>
    </location>
</feature>
<dbReference type="InterPro" id="IPR005828">
    <property type="entry name" value="MFS_sugar_transport-like"/>
</dbReference>
<dbReference type="PRINTS" id="PR00171">
    <property type="entry name" value="SUGRTRNSPORT"/>
</dbReference>
<feature type="transmembrane region" description="Helical" evidence="10">
    <location>
        <begin position="241"/>
        <end position="264"/>
    </location>
</feature>
<dbReference type="InterPro" id="IPR005829">
    <property type="entry name" value="Sugar_transporter_CS"/>
</dbReference>
<feature type="transmembrane region" description="Helical" evidence="10">
    <location>
        <begin position="162"/>
        <end position="183"/>
    </location>
</feature>
<gene>
    <name evidence="12" type="ORF">ACFQRG_21335</name>
</gene>
<evidence type="ECO:0000256" key="1">
    <source>
        <dbReference type="ARBA" id="ARBA00004651"/>
    </source>
</evidence>
<comment type="caution">
    <text evidence="12">The sequence shown here is derived from an EMBL/GenBank/DDBJ whole genome shotgun (WGS) entry which is preliminary data.</text>
</comment>
<feature type="transmembrane region" description="Helical" evidence="10">
    <location>
        <begin position="375"/>
        <end position="397"/>
    </location>
</feature>